<evidence type="ECO:0000313" key="2">
    <source>
        <dbReference type="Proteomes" id="UP000298663"/>
    </source>
</evidence>
<evidence type="ECO:0000313" key="1">
    <source>
        <dbReference type="EMBL" id="TKR76358.1"/>
    </source>
</evidence>
<accession>A0A4U5N262</accession>
<reference evidence="1 2" key="2">
    <citation type="journal article" date="2019" name="G3 (Bethesda)">
        <title>Hybrid Assembly of the Genome of the Entomopathogenic Nematode Steinernema carpocapsae Identifies the X-Chromosome.</title>
        <authorList>
            <person name="Serra L."/>
            <person name="Macchietto M."/>
            <person name="Macias-Munoz A."/>
            <person name="McGill C.J."/>
            <person name="Rodriguez I.M."/>
            <person name="Rodriguez B."/>
            <person name="Murad R."/>
            <person name="Mortazavi A."/>
        </authorList>
    </citation>
    <scope>NUCLEOTIDE SEQUENCE [LARGE SCALE GENOMIC DNA]</scope>
    <source>
        <strain evidence="1 2">ALL</strain>
    </source>
</reference>
<keyword evidence="2" id="KW-1185">Reference proteome</keyword>
<proteinExistence type="predicted"/>
<sequence>MTSSFVTCVLNTILSTFSSNSFLTTSGEADSESEATEFAPELEGFARPRTISAERFFGLQQASTPPWLLEFF</sequence>
<dbReference type="Proteomes" id="UP000298663">
    <property type="component" value="Unassembled WGS sequence"/>
</dbReference>
<name>A0A4U5N262_STECR</name>
<dbReference type="AlphaFoldDB" id="A0A4U5N262"/>
<protein>
    <submittedName>
        <fullName evidence="1">Uncharacterized protein</fullName>
    </submittedName>
</protein>
<gene>
    <name evidence="1" type="ORF">L596_017506</name>
</gene>
<dbReference type="EMBL" id="AZBU02000005">
    <property type="protein sequence ID" value="TKR76358.1"/>
    <property type="molecule type" value="Genomic_DNA"/>
</dbReference>
<organism evidence="1 2">
    <name type="scientific">Steinernema carpocapsae</name>
    <name type="common">Entomopathogenic nematode</name>
    <dbReference type="NCBI Taxonomy" id="34508"/>
    <lineage>
        <taxon>Eukaryota</taxon>
        <taxon>Metazoa</taxon>
        <taxon>Ecdysozoa</taxon>
        <taxon>Nematoda</taxon>
        <taxon>Chromadorea</taxon>
        <taxon>Rhabditida</taxon>
        <taxon>Tylenchina</taxon>
        <taxon>Panagrolaimomorpha</taxon>
        <taxon>Strongyloidoidea</taxon>
        <taxon>Steinernematidae</taxon>
        <taxon>Steinernema</taxon>
    </lineage>
</organism>
<reference evidence="1 2" key="1">
    <citation type="journal article" date="2015" name="Genome Biol.">
        <title>Comparative genomics of Steinernema reveals deeply conserved gene regulatory networks.</title>
        <authorList>
            <person name="Dillman A.R."/>
            <person name="Macchietto M."/>
            <person name="Porter C.F."/>
            <person name="Rogers A."/>
            <person name="Williams B."/>
            <person name="Antoshechkin I."/>
            <person name="Lee M.M."/>
            <person name="Goodwin Z."/>
            <person name="Lu X."/>
            <person name="Lewis E.E."/>
            <person name="Goodrich-Blair H."/>
            <person name="Stock S.P."/>
            <person name="Adams B.J."/>
            <person name="Sternberg P.W."/>
            <person name="Mortazavi A."/>
        </authorList>
    </citation>
    <scope>NUCLEOTIDE SEQUENCE [LARGE SCALE GENOMIC DNA]</scope>
    <source>
        <strain evidence="1 2">ALL</strain>
    </source>
</reference>
<comment type="caution">
    <text evidence="1">The sequence shown here is derived from an EMBL/GenBank/DDBJ whole genome shotgun (WGS) entry which is preliminary data.</text>
</comment>